<evidence type="ECO:0000313" key="1">
    <source>
        <dbReference type="EMBL" id="KKK61315.1"/>
    </source>
</evidence>
<dbReference type="AlphaFoldDB" id="A0A0F8XJP1"/>
<reference evidence="1" key="1">
    <citation type="journal article" date="2015" name="Nature">
        <title>Complex archaea that bridge the gap between prokaryotes and eukaryotes.</title>
        <authorList>
            <person name="Spang A."/>
            <person name="Saw J.H."/>
            <person name="Jorgensen S.L."/>
            <person name="Zaremba-Niedzwiedzka K."/>
            <person name="Martijn J."/>
            <person name="Lind A.E."/>
            <person name="van Eijk R."/>
            <person name="Schleper C."/>
            <person name="Guy L."/>
            <person name="Ettema T.J."/>
        </authorList>
    </citation>
    <scope>NUCLEOTIDE SEQUENCE</scope>
</reference>
<name>A0A0F8XJP1_9ZZZZ</name>
<accession>A0A0F8XJP1</accession>
<gene>
    <name evidence="1" type="ORF">LCGC14_3015530</name>
</gene>
<protein>
    <submittedName>
        <fullName evidence="1">Uncharacterized protein</fullName>
    </submittedName>
</protein>
<dbReference type="EMBL" id="LAZR01062539">
    <property type="protein sequence ID" value="KKK61315.1"/>
    <property type="molecule type" value="Genomic_DNA"/>
</dbReference>
<comment type="caution">
    <text evidence="1">The sequence shown here is derived from an EMBL/GenBank/DDBJ whole genome shotgun (WGS) entry which is preliminary data.</text>
</comment>
<organism evidence="1">
    <name type="scientific">marine sediment metagenome</name>
    <dbReference type="NCBI Taxonomy" id="412755"/>
    <lineage>
        <taxon>unclassified sequences</taxon>
        <taxon>metagenomes</taxon>
        <taxon>ecological metagenomes</taxon>
    </lineage>
</organism>
<proteinExistence type="predicted"/>
<sequence>IRVVKLLILYYVGTVLFGEDVRIHPKKVFGR</sequence>
<feature type="non-terminal residue" evidence="1">
    <location>
        <position position="1"/>
    </location>
</feature>